<comment type="similarity">
    <text evidence="4 11">Belongs to the OST1 family.</text>
</comment>
<evidence type="ECO:0000256" key="2">
    <source>
        <dbReference type="ARBA" id="ARBA00004115"/>
    </source>
</evidence>
<comment type="pathway">
    <text evidence="3 11">Protein modification; protein glycosylation.</text>
</comment>
<dbReference type="OrthoDB" id="310030at2759"/>
<evidence type="ECO:0000256" key="4">
    <source>
        <dbReference type="ARBA" id="ARBA00008905"/>
    </source>
</evidence>
<dbReference type="GO" id="GO:0018279">
    <property type="term" value="P:protein N-linked glycosylation via asparagine"/>
    <property type="evidence" value="ECO:0007669"/>
    <property type="project" value="TreeGrafter"/>
</dbReference>
<evidence type="ECO:0000256" key="9">
    <source>
        <dbReference type="ARBA" id="ARBA00022989"/>
    </source>
</evidence>
<feature type="transmembrane region" description="Helical" evidence="11">
    <location>
        <begin position="429"/>
        <end position="450"/>
    </location>
</feature>
<reference evidence="12" key="1">
    <citation type="submission" date="2022-03" db="EMBL/GenBank/DDBJ databases">
        <authorList>
            <person name="Sayadi A."/>
        </authorList>
    </citation>
    <scope>NUCLEOTIDE SEQUENCE</scope>
</reference>
<proteinExistence type="inferred from homology"/>
<dbReference type="Pfam" id="PF04597">
    <property type="entry name" value="Ribophorin_I"/>
    <property type="match status" value="1"/>
</dbReference>
<keyword evidence="9 11" id="KW-1133">Transmembrane helix</keyword>
<evidence type="ECO:0000256" key="5">
    <source>
        <dbReference type="ARBA" id="ARBA00017611"/>
    </source>
</evidence>
<evidence type="ECO:0000256" key="11">
    <source>
        <dbReference type="RuleBase" id="RU361143"/>
    </source>
</evidence>
<evidence type="ECO:0000256" key="7">
    <source>
        <dbReference type="ARBA" id="ARBA00022729"/>
    </source>
</evidence>
<comment type="function">
    <text evidence="1 11">Subunit of the oligosaccharyl transferase (OST) complex that catalyzes the initial transfer of a defined glycan (Glc(3)Man(9)GlcNAc(2) in eukaryotes) from the lipid carrier dolichol-pyrophosphate to an asparagine residue within an Asn-X-Ser/Thr consensus motif in nascent polypeptide chains, the first step in protein N-glycosylation. N-glycosylation occurs cotranslationally and the complex associates with the Sec61 complex at the channel-forming translocon complex that mediates protein translocation across the endoplasmic reticulum (ER). All subunits are required for a maximal enzyme activity.</text>
</comment>
<keyword evidence="8 11" id="KW-0256">Endoplasmic reticulum</keyword>
<dbReference type="PANTHER" id="PTHR21049:SF0">
    <property type="entry name" value="DOLICHYL-DIPHOSPHOOLIGOSACCHARIDE--PROTEIN GLYCOSYLTRANSFERASE SUBUNIT 1"/>
    <property type="match status" value="1"/>
</dbReference>
<accession>A0A9P0K0W8</accession>
<comment type="subunit">
    <text evidence="11">Component of the oligosaccharyltransferase (OST) complex.</text>
</comment>
<dbReference type="EMBL" id="CAKOFQ010006695">
    <property type="protein sequence ID" value="CAH1961446.1"/>
    <property type="molecule type" value="Genomic_DNA"/>
</dbReference>
<evidence type="ECO:0000256" key="8">
    <source>
        <dbReference type="ARBA" id="ARBA00022824"/>
    </source>
</evidence>
<feature type="chain" id="PRO_5040537655" description="Dolichyl-diphosphooligosaccharide--protein glycosyltransferase subunit 1" evidence="11">
    <location>
        <begin position="17"/>
        <end position="461"/>
    </location>
</feature>
<evidence type="ECO:0000313" key="12">
    <source>
        <dbReference type="EMBL" id="CAH1961446.1"/>
    </source>
</evidence>
<evidence type="ECO:0000256" key="6">
    <source>
        <dbReference type="ARBA" id="ARBA00022692"/>
    </source>
</evidence>
<protein>
    <recommendedName>
        <fullName evidence="5 11">Dolichyl-diphosphooligosaccharide--protein glycosyltransferase subunit 1</fullName>
    </recommendedName>
</protein>
<name>A0A9P0K0W8_ACAOB</name>
<dbReference type="AlphaFoldDB" id="A0A9P0K0W8"/>
<evidence type="ECO:0000256" key="3">
    <source>
        <dbReference type="ARBA" id="ARBA00004922"/>
    </source>
</evidence>
<dbReference type="PANTHER" id="PTHR21049">
    <property type="entry name" value="RIBOPHORIN I"/>
    <property type="match status" value="1"/>
</dbReference>
<comment type="caution">
    <text evidence="12">The sequence shown here is derived from an EMBL/GenBank/DDBJ whole genome shotgun (WGS) entry which is preliminary data.</text>
</comment>
<dbReference type="InterPro" id="IPR007676">
    <property type="entry name" value="Ribophorin_I"/>
</dbReference>
<keyword evidence="13" id="KW-1185">Reference proteome</keyword>
<sequence>MYKTVLLLLCGALITATENVNKQLVLKNVDRSIDLTTQLVKVSATITIENTGKEATRTFLLVNEPNTPEERVSYIGAKESNKYELKVSKAKLDDYPDKSAYSVRLNQPLESGRTVTVTLEQILTRSLHPYPTSITQKEKQLVRYFGNHYFYTPYAVIKQKTDVMLSSRTIESYTKLKPVSQSDSTISYGPYNNIEPLTDDQMIVHFENNSPFLTVTRLERSIEISHWGNIAVEENIEIRHTGALLKGPFSRYDYQRDTATTHHSVKAYRTILPAAAHSIYYRDSNGNISTSAVKPFKDWIQLELRPRFPLFGGWKTSYTLGYSVPSYQYLFKKPSGEYVLVMRLLDHVFDDMHVEELITSVILPVGVSNIKVVPPYEVERLEDEVTYKYLDNLGRKVIRLRKTNLVEQHIQDLEISYNWQQAMLLHEPILIALALFLMFILAIIYVRLDFSLSKPEHSKKE</sequence>
<dbReference type="GO" id="GO:0008250">
    <property type="term" value="C:oligosaccharyltransferase complex"/>
    <property type="evidence" value="ECO:0007669"/>
    <property type="project" value="UniProtKB-UniRule"/>
</dbReference>
<keyword evidence="7 11" id="KW-0732">Signal</keyword>
<keyword evidence="10 11" id="KW-0472">Membrane</keyword>
<feature type="signal peptide" evidence="11">
    <location>
        <begin position="1"/>
        <end position="16"/>
    </location>
</feature>
<dbReference type="Proteomes" id="UP001152888">
    <property type="component" value="Unassembled WGS sequence"/>
</dbReference>
<organism evidence="12 13">
    <name type="scientific">Acanthoscelides obtectus</name>
    <name type="common">Bean weevil</name>
    <name type="synonym">Bruchus obtectus</name>
    <dbReference type="NCBI Taxonomy" id="200917"/>
    <lineage>
        <taxon>Eukaryota</taxon>
        <taxon>Metazoa</taxon>
        <taxon>Ecdysozoa</taxon>
        <taxon>Arthropoda</taxon>
        <taxon>Hexapoda</taxon>
        <taxon>Insecta</taxon>
        <taxon>Pterygota</taxon>
        <taxon>Neoptera</taxon>
        <taxon>Endopterygota</taxon>
        <taxon>Coleoptera</taxon>
        <taxon>Polyphaga</taxon>
        <taxon>Cucujiformia</taxon>
        <taxon>Chrysomeloidea</taxon>
        <taxon>Chrysomelidae</taxon>
        <taxon>Bruchinae</taxon>
        <taxon>Bruchini</taxon>
        <taxon>Acanthoscelides</taxon>
    </lineage>
</organism>
<evidence type="ECO:0000256" key="1">
    <source>
        <dbReference type="ARBA" id="ARBA00002791"/>
    </source>
</evidence>
<comment type="subcellular location">
    <subcellularLocation>
        <location evidence="2 11">Endoplasmic reticulum membrane</location>
        <topology evidence="2 11">Single-pass type I membrane protein</topology>
    </subcellularLocation>
</comment>
<evidence type="ECO:0000313" key="13">
    <source>
        <dbReference type="Proteomes" id="UP001152888"/>
    </source>
</evidence>
<gene>
    <name evidence="12" type="ORF">ACAOBT_LOCUS4158</name>
</gene>
<evidence type="ECO:0000256" key="10">
    <source>
        <dbReference type="ARBA" id="ARBA00023136"/>
    </source>
</evidence>
<keyword evidence="6 11" id="KW-0812">Transmembrane</keyword>